<evidence type="ECO:0000256" key="5">
    <source>
        <dbReference type="ARBA" id="ARBA00023306"/>
    </source>
</evidence>
<feature type="domain" description="Rhodanese" evidence="9">
    <location>
        <begin position="320"/>
        <end position="424"/>
    </location>
</feature>
<feature type="region of interest" description="Disordered" evidence="8">
    <location>
        <begin position="196"/>
        <end position="240"/>
    </location>
</feature>
<keyword evidence="11" id="KW-1185">Reference proteome</keyword>
<dbReference type="EMBL" id="AFFK01014253">
    <property type="status" value="NOT_ANNOTATED_CDS"/>
    <property type="molecule type" value="Genomic_DNA"/>
</dbReference>
<evidence type="ECO:0000256" key="8">
    <source>
        <dbReference type="SAM" id="MobiDB-lite"/>
    </source>
</evidence>
<dbReference type="PhylomeDB" id="T1JL22"/>
<keyword evidence="2 7" id="KW-0132">Cell division</keyword>
<dbReference type="Pfam" id="PF00581">
    <property type="entry name" value="Rhodanese"/>
    <property type="match status" value="1"/>
</dbReference>
<dbReference type="GO" id="GO:0004725">
    <property type="term" value="F:protein tyrosine phosphatase activity"/>
    <property type="evidence" value="ECO:0007669"/>
    <property type="project" value="UniProtKB-UniRule"/>
</dbReference>
<dbReference type="FunFam" id="3.40.250.10:FF:000036">
    <property type="entry name" value="M-phase inducer phosphatase"/>
    <property type="match status" value="1"/>
</dbReference>
<evidence type="ECO:0000313" key="10">
    <source>
        <dbReference type="EnsemblMetazoa" id="SMAR014552-PA"/>
    </source>
</evidence>
<dbReference type="STRING" id="126957.T1JL22"/>
<protein>
    <recommendedName>
        <fullName evidence="7">M-phase inducer phosphatase</fullName>
        <ecNumber evidence="7">3.1.3.48</ecNumber>
    </recommendedName>
</protein>
<dbReference type="PROSITE" id="PS50206">
    <property type="entry name" value="RHODANESE_3"/>
    <property type="match status" value="1"/>
</dbReference>
<dbReference type="PRINTS" id="PR00716">
    <property type="entry name" value="MPIPHPHTASE"/>
</dbReference>
<keyword evidence="5 7" id="KW-0131">Cell cycle</keyword>
<feature type="region of interest" description="Disordered" evidence="8">
    <location>
        <begin position="44"/>
        <end position="76"/>
    </location>
</feature>
<feature type="compositionally biased region" description="Basic and acidic residues" evidence="8">
    <location>
        <begin position="200"/>
        <end position="218"/>
    </location>
</feature>
<dbReference type="GO" id="GO:0032502">
    <property type="term" value="P:developmental process"/>
    <property type="evidence" value="ECO:0007669"/>
    <property type="project" value="UniProtKB-ARBA"/>
</dbReference>
<dbReference type="CDD" id="cd01530">
    <property type="entry name" value="Cdc25"/>
    <property type="match status" value="1"/>
</dbReference>
<dbReference type="SUPFAM" id="SSF52821">
    <property type="entry name" value="Rhodanese/Cell cycle control phosphatase"/>
    <property type="match status" value="1"/>
</dbReference>
<evidence type="ECO:0000256" key="7">
    <source>
        <dbReference type="RuleBase" id="RU368028"/>
    </source>
</evidence>
<dbReference type="Gene3D" id="3.40.250.10">
    <property type="entry name" value="Rhodanese-like domain"/>
    <property type="match status" value="1"/>
</dbReference>
<dbReference type="GO" id="GO:0010256">
    <property type="term" value="P:endomembrane system organization"/>
    <property type="evidence" value="ECO:0007669"/>
    <property type="project" value="UniProtKB-ARBA"/>
</dbReference>
<reference evidence="10" key="2">
    <citation type="submission" date="2015-02" db="UniProtKB">
        <authorList>
            <consortium name="EnsemblMetazoa"/>
        </authorList>
    </citation>
    <scope>IDENTIFICATION</scope>
</reference>
<evidence type="ECO:0000256" key="4">
    <source>
        <dbReference type="ARBA" id="ARBA00022912"/>
    </source>
</evidence>
<dbReference type="PANTHER" id="PTHR10828">
    <property type="entry name" value="M-PHASE INDUCER PHOSPHATASE DUAL SPECIFICITY PHOSPHATASE CDC25"/>
    <property type="match status" value="1"/>
</dbReference>
<evidence type="ECO:0000256" key="3">
    <source>
        <dbReference type="ARBA" id="ARBA00022801"/>
    </source>
</evidence>
<proteinExistence type="inferred from homology"/>
<dbReference type="GO" id="GO:0005634">
    <property type="term" value="C:nucleus"/>
    <property type="evidence" value="ECO:0007669"/>
    <property type="project" value="TreeGrafter"/>
</dbReference>
<dbReference type="InterPro" id="IPR036873">
    <property type="entry name" value="Rhodanese-like_dom_sf"/>
</dbReference>
<organism evidence="10 11">
    <name type="scientific">Strigamia maritima</name>
    <name type="common">European centipede</name>
    <name type="synonym">Geophilus maritimus</name>
    <dbReference type="NCBI Taxonomy" id="126957"/>
    <lineage>
        <taxon>Eukaryota</taxon>
        <taxon>Metazoa</taxon>
        <taxon>Ecdysozoa</taxon>
        <taxon>Arthropoda</taxon>
        <taxon>Myriapoda</taxon>
        <taxon>Chilopoda</taxon>
        <taxon>Pleurostigmophora</taxon>
        <taxon>Geophilomorpha</taxon>
        <taxon>Linotaeniidae</taxon>
        <taxon>Strigamia</taxon>
    </lineage>
</organism>
<feature type="compositionally biased region" description="Polar residues" evidence="8">
    <location>
        <begin position="44"/>
        <end position="66"/>
    </location>
</feature>
<evidence type="ECO:0000256" key="6">
    <source>
        <dbReference type="ARBA" id="ARBA00051722"/>
    </source>
</evidence>
<evidence type="ECO:0000256" key="1">
    <source>
        <dbReference type="ARBA" id="ARBA00011065"/>
    </source>
</evidence>
<reference evidence="11" key="1">
    <citation type="submission" date="2011-05" db="EMBL/GenBank/DDBJ databases">
        <authorList>
            <person name="Richards S.R."/>
            <person name="Qu J."/>
            <person name="Jiang H."/>
            <person name="Jhangiani S.N."/>
            <person name="Agravi P."/>
            <person name="Goodspeed R."/>
            <person name="Gross S."/>
            <person name="Mandapat C."/>
            <person name="Jackson L."/>
            <person name="Mathew T."/>
            <person name="Pu L."/>
            <person name="Thornton R."/>
            <person name="Saada N."/>
            <person name="Wilczek-Boney K.B."/>
            <person name="Lee S."/>
            <person name="Kovar C."/>
            <person name="Wu Y."/>
            <person name="Scherer S.E."/>
            <person name="Worley K.C."/>
            <person name="Muzny D.M."/>
            <person name="Gibbs R."/>
        </authorList>
    </citation>
    <scope>NUCLEOTIDE SEQUENCE</scope>
    <source>
        <strain evidence="11">Brora</strain>
    </source>
</reference>
<comment type="function">
    <text evidence="7">Tyrosine protein phosphatase which functions as a dosage-dependent inducer of mitotic progression.</text>
</comment>
<dbReference type="EC" id="3.1.3.48" evidence="7"/>
<accession>T1JL22</accession>
<dbReference type="AlphaFoldDB" id="T1JL22"/>
<sequence length="467" mass="53733">MSSNKSNQLSLKLKCHGTPCNAQDTFSPMTDLAYNLGSMTTLSNSNDCSNTPRRRISWSSSYTPTTDRNKDKDSCDSSFEITTPEICRKLSDISNEPQSMFTRLRNSYSISKSFGPLIHYDGNVRNSPVKENYASEKRWDFGSPPDVIKEPLKPLTAPKCIDQLMEKPLATPNTSIYKCAEVKESKVDEPYKGRNCIRGLFRDPSDPDKRPKNKRTESSRTLTDTPQQESKRRKAFSLTSTRKPSLSVDINPMEKFSRCYSESEATNIMKAVQLSSENPDLIGDFTRPYVLPLIESKHQDLKSISVETLNRVLNGDFTSQIKKHIVIDCRFPYEYEGGHIKGAINIYSKEMLEQEFLQQLQTDSKFVVLIFHCEFSSERGPSMSRFLRNKDRETNEYPNLHYPEIYVLNGGYKAFFECCKELCEPQSYKPMLHADHEEELKIFRTKSKTWIKEEKKSKICHQHGLKM</sequence>
<name>T1JL22_STRMM</name>
<dbReference type="GO" id="GO:0010971">
    <property type="term" value="P:positive regulation of G2/M transition of mitotic cell cycle"/>
    <property type="evidence" value="ECO:0007669"/>
    <property type="project" value="TreeGrafter"/>
</dbReference>
<dbReference type="PANTHER" id="PTHR10828:SF17">
    <property type="entry name" value="PROTEIN-TYROSINE-PHOSPHATASE"/>
    <property type="match status" value="1"/>
</dbReference>
<dbReference type="EnsemblMetazoa" id="SMAR014552-RA">
    <property type="protein sequence ID" value="SMAR014552-PA"/>
    <property type="gene ID" value="SMAR014552"/>
</dbReference>
<dbReference type="eggNOG" id="KOG3772">
    <property type="taxonomic scope" value="Eukaryota"/>
</dbReference>
<keyword evidence="3 7" id="KW-0378">Hydrolase</keyword>
<evidence type="ECO:0000256" key="2">
    <source>
        <dbReference type="ARBA" id="ARBA00022618"/>
    </source>
</evidence>
<dbReference type="GO" id="GO:0005737">
    <property type="term" value="C:cytoplasm"/>
    <property type="evidence" value="ECO:0007669"/>
    <property type="project" value="TreeGrafter"/>
</dbReference>
<dbReference type="Proteomes" id="UP000014500">
    <property type="component" value="Unassembled WGS sequence"/>
</dbReference>
<dbReference type="GO" id="GO:0110032">
    <property type="term" value="P:positive regulation of G2/MI transition of meiotic cell cycle"/>
    <property type="evidence" value="ECO:0007669"/>
    <property type="project" value="TreeGrafter"/>
</dbReference>
<dbReference type="InterPro" id="IPR000751">
    <property type="entry name" value="MPI_Phosphatase"/>
</dbReference>
<keyword evidence="4 7" id="KW-0904">Protein phosphatase</keyword>
<keyword evidence="7" id="KW-0498">Mitosis</keyword>
<comment type="similarity">
    <text evidence="1 7">Belongs to the MPI phosphatase family.</text>
</comment>
<feature type="compositionally biased region" description="Polar residues" evidence="8">
    <location>
        <begin position="219"/>
        <end position="228"/>
    </location>
</feature>
<dbReference type="InterPro" id="IPR001763">
    <property type="entry name" value="Rhodanese-like_dom"/>
</dbReference>
<dbReference type="GO" id="GO:0000086">
    <property type="term" value="P:G2/M transition of mitotic cell cycle"/>
    <property type="evidence" value="ECO:0007669"/>
    <property type="project" value="TreeGrafter"/>
</dbReference>
<dbReference type="GO" id="GO:0009794">
    <property type="term" value="P:regulation of mitotic cell cycle, embryonic"/>
    <property type="evidence" value="ECO:0007669"/>
    <property type="project" value="UniProtKB-ARBA"/>
</dbReference>
<dbReference type="HOGENOM" id="CLU_585710_0_0_1"/>
<evidence type="ECO:0000313" key="11">
    <source>
        <dbReference type="Proteomes" id="UP000014500"/>
    </source>
</evidence>
<dbReference type="SMART" id="SM00450">
    <property type="entry name" value="RHOD"/>
    <property type="match status" value="1"/>
</dbReference>
<dbReference type="GO" id="GO:0051301">
    <property type="term" value="P:cell division"/>
    <property type="evidence" value="ECO:0007669"/>
    <property type="project" value="UniProtKB-UniRule"/>
</dbReference>
<evidence type="ECO:0000259" key="9">
    <source>
        <dbReference type="PROSITE" id="PS50206"/>
    </source>
</evidence>
<comment type="catalytic activity">
    <reaction evidence="6 7">
        <text>O-phospho-L-tyrosyl-[protein] + H2O = L-tyrosyl-[protein] + phosphate</text>
        <dbReference type="Rhea" id="RHEA:10684"/>
        <dbReference type="Rhea" id="RHEA-COMP:10136"/>
        <dbReference type="Rhea" id="RHEA-COMP:20101"/>
        <dbReference type="ChEBI" id="CHEBI:15377"/>
        <dbReference type="ChEBI" id="CHEBI:43474"/>
        <dbReference type="ChEBI" id="CHEBI:46858"/>
        <dbReference type="ChEBI" id="CHEBI:61978"/>
        <dbReference type="EC" id="3.1.3.48"/>
    </reaction>
</comment>